<dbReference type="InterPro" id="IPR002829">
    <property type="entry name" value="DUF116"/>
</dbReference>
<dbReference type="PANTHER" id="PTHR43801:SF1">
    <property type="entry name" value="POLYPRENYL SYNTHETASE"/>
    <property type="match status" value="1"/>
</dbReference>
<dbReference type="AlphaFoldDB" id="A0A419TA63"/>
<feature type="transmembrane region" description="Helical" evidence="1">
    <location>
        <begin position="79"/>
        <end position="98"/>
    </location>
</feature>
<dbReference type="RefSeq" id="WP_120166173.1">
    <property type="nucleotide sequence ID" value="NZ_MCIB01000001.1"/>
</dbReference>
<feature type="transmembrane region" description="Helical" evidence="1">
    <location>
        <begin position="40"/>
        <end position="67"/>
    </location>
</feature>
<comment type="caution">
    <text evidence="2">The sequence shown here is derived from an EMBL/GenBank/DDBJ whole genome shotgun (WGS) entry which is preliminary data.</text>
</comment>
<sequence length="250" mass="28380">MKRDEKNFFTLLLTIIFILIGVIGLNIYFLSFKEVETLKIILIIITATIGIFTFAIIWSIFIIYRVINGKKISASNYRAIKSLMGVLFPILIGISKIFKIDKNSIRRVFAEVNNFLVMTKNIKVRNNEILILLPHCLQDSKCEYKITNDINNCRRCGKCDIDSIIEICNKYNVKAIVATGGTLAREWIKKTKPKAIIAVACERDLASGINDVKILPVYGITNERPNGPCFDTKVDVRKIENAIKDFLKEG</sequence>
<keyword evidence="1" id="KW-0812">Transmembrane</keyword>
<protein>
    <recommendedName>
        <fullName evidence="4">DUF116 domain-containing protein</fullName>
    </recommendedName>
</protein>
<gene>
    <name evidence="2" type="ORF">BET03_00580</name>
</gene>
<keyword evidence="1" id="KW-1133">Transmembrane helix</keyword>
<name>A0A419TA63_9FIRM</name>
<evidence type="ECO:0000313" key="2">
    <source>
        <dbReference type="EMBL" id="RKD34362.1"/>
    </source>
</evidence>
<proteinExistence type="predicted"/>
<dbReference type="PANTHER" id="PTHR43801">
    <property type="entry name" value="NUCLEOTIDE-BINDING PROTEIN-RELATED"/>
    <property type="match status" value="1"/>
</dbReference>
<dbReference type="PIRSF" id="PIRSF006594">
    <property type="entry name" value="UCP006594"/>
    <property type="match status" value="1"/>
</dbReference>
<dbReference type="Proteomes" id="UP000284177">
    <property type="component" value="Unassembled WGS sequence"/>
</dbReference>
<organism evidence="2 3">
    <name type="scientific">Thermohalobacter berrensis</name>
    <dbReference type="NCBI Taxonomy" id="99594"/>
    <lineage>
        <taxon>Bacteria</taxon>
        <taxon>Bacillati</taxon>
        <taxon>Bacillota</taxon>
        <taxon>Tissierellia</taxon>
        <taxon>Tissierellales</taxon>
        <taxon>Thermohalobacteraceae</taxon>
        <taxon>Thermohalobacter</taxon>
    </lineage>
</organism>
<accession>A0A419TA63</accession>
<evidence type="ECO:0008006" key="4">
    <source>
        <dbReference type="Google" id="ProtNLM"/>
    </source>
</evidence>
<dbReference type="Pfam" id="PF01976">
    <property type="entry name" value="DUF116"/>
    <property type="match status" value="1"/>
</dbReference>
<evidence type="ECO:0000256" key="1">
    <source>
        <dbReference type="SAM" id="Phobius"/>
    </source>
</evidence>
<dbReference type="OrthoDB" id="9787348at2"/>
<reference evidence="2 3" key="1">
    <citation type="submission" date="2016-08" db="EMBL/GenBank/DDBJ databases">
        <title>Novel Firmicutes and Novel Genomes.</title>
        <authorList>
            <person name="Poppleton D.I."/>
            <person name="Gribaldo S."/>
        </authorList>
    </citation>
    <scope>NUCLEOTIDE SEQUENCE [LARGE SCALE GENOMIC DNA]</scope>
    <source>
        <strain evidence="2 3">CTT3</strain>
    </source>
</reference>
<evidence type="ECO:0000313" key="3">
    <source>
        <dbReference type="Proteomes" id="UP000284177"/>
    </source>
</evidence>
<dbReference type="EMBL" id="MCIB01000001">
    <property type="protein sequence ID" value="RKD34362.1"/>
    <property type="molecule type" value="Genomic_DNA"/>
</dbReference>
<keyword evidence="1" id="KW-0472">Membrane</keyword>
<feature type="transmembrane region" description="Helical" evidence="1">
    <location>
        <begin position="7"/>
        <end position="28"/>
    </location>
</feature>
<keyword evidence="3" id="KW-1185">Reference proteome</keyword>